<evidence type="ECO:0000313" key="4">
    <source>
        <dbReference type="EMBL" id="TKA91635.1"/>
    </source>
</evidence>
<evidence type="ECO:0000256" key="1">
    <source>
        <dbReference type="ARBA" id="ARBA00009964"/>
    </source>
</evidence>
<dbReference type="Gene3D" id="1.10.10.10">
    <property type="entry name" value="Winged helix-like DNA-binding domain superfamily/Winged helix DNA-binding domain"/>
    <property type="match status" value="1"/>
</dbReference>
<dbReference type="InterPro" id="IPR048020">
    <property type="entry name" value="Transpos_IS3"/>
</dbReference>
<keyword evidence="2" id="KW-0175">Coiled coil</keyword>
<reference evidence="4 5" key="1">
    <citation type="submission" date="2019-04" db="EMBL/GenBank/DDBJ databases">
        <title>Crypto-aerobic microbial life in anoxic (sulfidic) marine sediments.</title>
        <authorList>
            <person name="Bhattacharya S."/>
            <person name="Roy C."/>
            <person name="Mondal N."/>
            <person name="Sarkar J."/>
            <person name="Mandal S."/>
            <person name="Rameez M.J."/>
            <person name="Ghosh W."/>
        </authorList>
    </citation>
    <scope>NUCLEOTIDE SEQUENCE [LARGE SCALE GENOMIC DNA]</scope>
    <source>
        <strain evidence="4 5">SBBB</strain>
    </source>
</reference>
<dbReference type="Pfam" id="PF00665">
    <property type="entry name" value="rve"/>
    <property type="match status" value="1"/>
</dbReference>
<dbReference type="Pfam" id="PF01527">
    <property type="entry name" value="HTH_Tnp_1"/>
    <property type="match status" value="1"/>
</dbReference>
<evidence type="ECO:0000313" key="5">
    <source>
        <dbReference type="Proteomes" id="UP000305198"/>
    </source>
</evidence>
<dbReference type="EMBL" id="SWAV01000003">
    <property type="protein sequence ID" value="TKA91635.1"/>
    <property type="molecule type" value="Genomic_DNA"/>
</dbReference>
<dbReference type="PANTHER" id="PTHR46889">
    <property type="entry name" value="TRANSPOSASE INSF FOR INSERTION SEQUENCE IS3B-RELATED"/>
    <property type="match status" value="1"/>
</dbReference>
<name>A0A4U0YK37_9GAMM</name>
<organism evidence="4 5">
    <name type="scientific">Halopseudomonas bauzanensis</name>
    <dbReference type="NCBI Taxonomy" id="653930"/>
    <lineage>
        <taxon>Bacteria</taxon>
        <taxon>Pseudomonadati</taxon>
        <taxon>Pseudomonadota</taxon>
        <taxon>Gammaproteobacteria</taxon>
        <taxon>Pseudomonadales</taxon>
        <taxon>Pseudomonadaceae</taxon>
        <taxon>Halopseudomonas</taxon>
    </lineage>
</organism>
<dbReference type="PANTHER" id="PTHR46889:SF4">
    <property type="entry name" value="TRANSPOSASE INSO FOR INSERTION SEQUENCE ELEMENT IS911B-RELATED"/>
    <property type="match status" value="1"/>
</dbReference>
<dbReference type="InterPro" id="IPR036388">
    <property type="entry name" value="WH-like_DNA-bd_sf"/>
</dbReference>
<dbReference type="InterPro" id="IPR036397">
    <property type="entry name" value="RNaseH_sf"/>
</dbReference>
<dbReference type="InterPro" id="IPR001584">
    <property type="entry name" value="Integrase_cat-core"/>
</dbReference>
<sequence>MKKSNSYSPEVRERAVRMVLENLKDYPSEWAAIESIAPKIGCVPQTLHGWIRKHQTDIGHRPGQTTEERERIKALERENRELRKANEILRLASAYFCPGGARLAGTPAPQQTLNAFVDEYRDRYGVESICRVIQIAPSGYYVHAAKARQPELRSARAKQDELLSDKIQRVWDDNMQCYGVVKVWKQLKREGIDIARCTVQRLMRQLGLQGVRRGHVIRTTIPNENAICPLDRVQRQFHADRPNQLWVSDFTYVSTWQGWLYVAFVVDVFARRIVGWRVSNSMRTDFVLDALEQALHARQPSRMDGLIHHSDRGSQYVSIRYTERLAEAGIEPSVGSKGDSYDNALAETINGLYKAELIYRQSWRSREAVEIATLKWVHWYNHQRLLSSIGYIPPAEAEANFYQQQSGQTMAA</sequence>
<dbReference type="Gene3D" id="3.30.420.10">
    <property type="entry name" value="Ribonuclease H-like superfamily/Ribonuclease H"/>
    <property type="match status" value="1"/>
</dbReference>
<feature type="coiled-coil region" evidence="2">
    <location>
        <begin position="65"/>
        <end position="92"/>
    </location>
</feature>
<dbReference type="InterPro" id="IPR002514">
    <property type="entry name" value="Transposase_8"/>
</dbReference>
<accession>A0A4U0YK37</accession>
<comment type="caution">
    <text evidence="4">The sequence shown here is derived from an EMBL/GenBank/DDBJ whole genome shotgun (WGS) entry which is preliminary data.</text>
</comment>
<feature type="domain" description="Integrase catalytic" evidence="3">
    <location>
        <begin position="238"/>
        <end position="401"/>
    </location>
</feature>
<gene>
    <name evidence="4" type="ORF">FA869_11160</name>
</gene>
<protein>
    <submittedName>
        <fullName evidence="4">IS3 family transposase</fullName>
    </submittedName>
</protein>
<dbReference type="InterPro" id="IPR012337">
    <property type="entry name" value="RNaseH-like_sf"/>
</dbReference>
<proteinExistence type="inferred from homology"/>
<dbReference type="PROSITE" id="PS50994">
    <property type="entry name" value="INTEGRASE"/>
    <property type="match status" value="1"/>
</dbReference>
<dbReference type="Proteomes" id="UP000305198">
    <property type="component" value="Unassembled WGS sequence"/>
</dbReference>
<dbReference type="InterPro" id="IPR025948">
    <property type="entry name" value="HTH-like_dom"/>
</dbReference>
<dbReference type="SUPFAM" id="SSF53098">
    <property type="entry name" value="Ribonuclease H-like"/>
    <property type="match status" value="1"/>
</dbReference>
<dbReference type="GO" id="GO:0003677">
    <property type="term" value="F:DNA binding"/>
    <property type="evidence" value="ECO:0007669"/>
    <property type="project" value="InterPro"/>
</dbReference>
<evidence type="ECO:0000256" key="2">
    <source>
        <dbReference type="SAM" id="Coils"/>
    </source>
</evidence>
<dbReference type="InterPro" id="IPR009057">
    <property type="entry name" value="Homeodomain-like_sf"/>
</dbReference>
<comment type="similarity">
    <text evidence="1">Belongs to the transposase 8 family.</text>
</comment>
<evidence type="ECO:0000259" key="3">
    <source>
        <dbReference type="PROSITE" id="PS50994"/>
    </source>
</evidence>
<dbReference type="SUPFAM" id="SSF46689">
    <property type="entry name" value="Homeodomain-like"/>
    <property type="match status" value="1"/>
</dbReference>
<dbReference type="GO" id="GO:0015074">
    <property type="term" value="P:DNA integration"/>
    <property type="evidence" value="ECO:0007669"/>
    <property type="project" value="InterPro"/>
</dbReference>
<dbReference type="RefSeq" id="WP_136869546.1">
    <property type="nucleotide sequence ID" value="NZ_JANGPM010000010.1"/>
</dbReference>
<dbReference type="NCBIfam" id="NF033516">
    <property type="entry name" value="transpos_IS3"/>
    <property type="match status" value="1"/>
</dbReference>
<dbReference type="Pfam" id="PF13276">
    <property type="entry name" value="HTH_21"/>
    <property type="match status" value="1"/>
</dbReference>
<dbReference type="AlphaFoldDB" id="A0A4U0YK37"/>
<dbReference type="Pfam" id="PF13333">
    <property type="entry name" value="rve_2"/>
    <property type="match status" value="1"/>
</dbReference>
<dbReference type="GO" id="GO:0004803">
    <property type="term" value="F:transposase activity"/>
    <property type="evidence" value="ECO:0007669"/>
    <property type="project" value="InterPro"/>
</dbReference>
<dbReference type="InterPro" id="IPR050900">
    <property type="entry name" value="Transposase_IS3/IS150/IS904"/>
</dbReference>
<dbReference type="GO" id="GO:0006313">
    <property type="term" value="P:DNA transposition"/>
    <property type="evidence" value="ECO:0007669"/>
    <property type="project" value="InterPro"/>
</dbReference>